<keyword evidence="19" id="KW-0443">Lipid metabolism</keyword>
<comment type="catalytic activity">
    <reaction evidence="36">
        <text>hexan-3-one + NADPH + O2 + H(+) = ethyl butanoate + NADP(+) + H2O</text>
        <dbReference type="Rhea" id="RHEA:54844"/>
        <dbReference type="ChEBI" id="CHEBI:15377"/>
        <dbReference type="ChEBI" id="CHEBI:15378"/>
        <dbReference type="ChEBI" id="CHEBI:15379"/>
        <dbReference type="ChEBI" id="CHEBI:57783"/>
        <dbReference type="ChEBI" id="CHEBI:58349"/>
        <dbReference type="ChEBI" id="CHEBI:88764"/>
        <dbReference type="ChEBI" id="CHEBI:89891"/>
    </reaction>
    <physiologicalReaction direction="left-to-right" evidence="36">
        <dbReference type="Rhea" id="RHEA:54845"/>
    </physiologicalReaction>
</comment>
<dbReference type="InterPro" id="IPR020946">
    <property type="entry name" value="Flavin_mOase-like"/>
</dbReference>
<keyword evidence="15" id="KW-0521">NADP</keyword>
<dbReference type="PRINTS" id="PR01125">
    <property type="entry name" value="FMOXYGENASE5"/>
</dbReference>
<dbReference type="PANTHER" id="PTHR23023">
    <property type="entry name" value="DIMETHYLANILINE MONOOXYGENASE"/>
    <property type="match status" value="1"/>
</dbReference>
<comment type="similarity">
    <text evidence="4">Belongs to the FMO family.</text>
</comment>
<evidence type="ECO:0000256" key="7">
    <source>
        <dbReference type="ARBA" id="ARBA00019213"/>
    </source>
</evidence>
<evidence type="ECO:0000256" key="2">
    <source>
        <dbReference type="ARBA" id="ARBA00004389"/>
    </source>
</evidence>
<keyword evidence="20" id="KW-0472">Membrane</keyword>
<keyword evidence="11" id="KW-0812">Transmembrane</keyword>
<keyword evidence="18" id="KW-0503">Monooxygenase</keyword>
<evidence type="ECO:0000256" key="41">
    <source>
        <dbReference type="ARBA" id="ARBA00048990"/>
    </source>
</evidence>
<dbReference type="GO" id="GO:0006629">
    <property type="term" value="P:lipid metabolic process"/>
    <property type="evidence" value="ECO:0007669"/>
    <property type="project" value="UniProtKB-KW"/>
</dbReference>
<evidence type="ECO:0000256" key="15">
    <source>
        <dbReference type="ARBA" id="ARBA00022857"/>
    </source>
</evidence>
<evidence type="ECO:0000256" key="19">
    <source>
        <dbReference type="ARBA" id="ARBA00023098"/>
    </source>
</evidence>
<evidence type="ECO:0000256" key="32">
    <source>
        <dbReference type="ARBA" id="ARBA00047426"/>
    </source>
</evidence>
<evidence type="ECO:0000256" key="42">
    <source>
        <dbReference type="ARBA" id="ARBA00049443"/>
    </source>
</evidence>
<evidence type="ECO:0000256" key="30">
    <source>
        <dbReference type="ARBA" id="ARBA00045957"/>
    </source>
</evidence>
<dbReference type="Proteomes" id="UP001432322">
    <property type="component" value="Unassembled WGS sequence"/>
</dbReference>
<comment type="function">
    <text evidence="29">Acts as a Baeyer-Villiger monooxygenase on a broad range of substrates. Catalyzes the insertion of an oxygen atom into a carbon-carbon bond adjacent to a carbonyl, which converts ketones to esters. Active on diverse carbonyl compounds, whereas soft nucleophiles are mostly non- or poorly reactive. In contrast with other forms of FMO it is non- or poorly active on 'classical' substrates such as drugs, pesticides, and dietary components containing soft nucleophilic heteroatoms. Able to oxidize drug molecules bearing a carbonyl group on an aliphatic chain, such as nabumetone and pentoxifylline. Also, in the absence of substrates, shows slow but yet significant NADPH oxidase activity. Acts as a positive modulator of cholesterol biosynthesis as well as glucose homeostasis, promoting metabolic aging via pleiotropic effects.</text>
</comment>
<dbReference type="InterPro" id="IPR002257">
    <property type="entry name" value="Flavin_mOase_5"/>
</dbReference>
<evidence type="ECO:0000256" key="43">
    <source>
        <dbReference type="ARBA" id="ARBA00049475"/>
    </source>
</evidence>
<dbReference type="GO" id="GO:0034899">
    <property type="term" value="F:trimethylamine monooxygenase activity"/>
    <property type="evidence" value="ECO:0007669"/>
    <property type="project" value="UniProtKB-EC"/>
</dbReference>
<evidence type="ECO:0000256" key="29">
    <source>
        <dbReference type="ARBA" id="ARBA00045722"/>
    </source>
</evidence>
<evidence type="ECO:0000256" key="28">
    <source>
        <dbReference type="ARBA" id="ARBA00034561"/>
    </source>
</evidence>
<evidence type="ECO:0000256" key="24">
    <source>
        <dbReference type="ARBA" id="ARBA00033301"/>
    </source>
</evidence>
<evidence type="ECO:0000256" key="27">
    <source>
        <dbReference type="ARBA" id="ARBA00034554"/>
    </source>
</evidence>
<dbReference type="Gene3D" id="3.50.50.60">
    <property type="entry name" value="FAD/NAD(P)-binding domain"/>
    <property type="match status" value="1"/>
</dbReference>
<comment type="catalytic activity">
    <reaction evidence="39">
        <text>octan-3-one + NADPH + O2 + H(+) = ethyl hexanoate + NADP(+) + H2O</text>
        <dbReference type="Rhea" id="RHEA:54856"/>
        <dbReference type="ChEBI" id="CHEBI:15377"/>
        <dbReference type="ChEBI" id="CHEBI:15378"/>
        <dbReference type="ChEBI" id="CHEBI:15379"/>
        <dbReference type="ChEBI" id="CHEBI:57783"/>
        <dbReference type="ChEBI" id="CHEBI:58349"/>
        <dbReference type="ChEBI" id="CHEBI:80946"/>
        <dbReference type="ChEBI" id="CHEBI:86055"/>
    </reaction>
    <physiologicalReaction direction="left-to-right" evidence="39">
        <dbReference type="Rhea" id="RHEA:54857"/>
    </physiologicalReaction>
</comment>
<evidence type="ECO:0000256" key="4">
    <source>
        <dbReference type="ARBA" id="ARBA00009183"/>
    </source>
</evidence>
<evidence type="ECO:0000256" key="9">
    <source>
        <dbReference type="ARBA" id="ARBA00022553"/>
    </source>
</evidence>
<dbReference type="EC" id="1.14.13.148" evidence="25"/>
<dbReference type="EC" id="1.14.13.8" evidence="6"/>
<evidence type="ECO:0000256" key="26">
    <source>
        <dbReference type="ARBA" id="ARBA00034536"/>
    </source>
</evidence>
<evidence type="ECO:0000313" key="45">
    <source>
        <dbReference type="Proteomes" id="UP001432322"/>
    </source>
</evidence>
<comment type="catalytic activity">
    <reaction evidence="42">
        <text>N,N-dimethylaniline + NADPH + O2 + H(+) = N,N-dimethylaniline N-oxide + NADP(+) + H2O</text>
        <dbReference type="Rhea" id="RHEA:24468"/>
        <dbReference type="ChEBI" id="CHEBI:15377"/>
        <dbReference type="ChEBI" id="CHEBI:15378"/>
        <dbReference type="ChEBI" id="CHEBI:15379"/>
        <dbReference type="ChEBI" id="CHEBI:16269"/>
        <dbReference type="ChEBI" id="CHEBI:17735"/>
        <dbReference type="ChEBI" id="CHEBI:57783"/>
        <dbReference type="ChEBI" id="CHEBI:58349"/>
        <dbReference type="EC" id="1.14.13.8"/>
    </reaction>
    <physiologicalReaction direction="left-to-right" evidence="42">
        <dbReference type="Rhea" id="RHEA:24469"/>
    </physiologicalReaction>
</comment>
<evidence type="ECO:0000256" key="33">
    <source>
        <dbReference type="ARBA" id="ARBA00047574"/>
    </source>
</evidence>
<evidence type="ECO:0000256" key="23">
    <source>
        <dbReference type="ARBA" id="ARBA00033213"/>
    </source>
</evidence>
<evidence type="ECO:0000256" key="10">
    <source>
        <dbReference type="ARBA" id="ARBA00022630"/>
    </source>
</evidence>
<evidence type="ECO:0000256" key="39">
    <source>
        <dbReference type="ARBA" id="ARBA00048459"/>
    </source>
</evidence>
<keyword evidence="16" id="KW-1133">Transmembrane helix</keyword>
<evidence type="ECO:0000256" key="38">
    <source>
        <dbReference type="ARBA" id="ARBA00048088"/>
    </source>
</evidence>
<evidence type="ECO:0000256" key="34">
    <source>
        <dbReference type="ARBA" id="ARBA00047855"/>
    </source>
</evidence>
<comment type="catalytic activity">
    <reaction evidence="31">
        <text>hypotaurine + NADH + O2 + H(+) = taurine + NAD(+) + H2O</text>
        <dbReference type="Rhea" id="RHEA:74111"/>
        <dbReference type="ChEBI" id="CHEBI:15377"/>
        <dbReference type="ChEBI" id="CHEBI:15378"/>
        <dbReference type="ChEBI" id="CHEBI:15379"/>
        <dbReference type="ChEBI" id="CHEBI:57540"/>
        <dbReference type="ChEBI" id="CHEBI:57853"/>
        <dbReference type="ChEBI" id="CHEBI:57945"/>
        <dbReference type="ChEBI" id="CHEBI:507393"/>
        <dbReference type="EC" id="1.14.13.8"/>
    </reaction>
    <physiologicalReaction direction="left-to-right" evidence="31">
        <dbReference type="Rhea" id="RHEA:74112"/>
    </physiologicalReaction>
</comment>
<evidence type="ECO:0000256" key="8">
    <source>
        <dbReference type="ARBA" id="ARBA00022481"/>
    </source>
</evidence>
<accession>A0AAV5X236</accession>
<keyword evidence="13" id="KW-0274">FAD</keyword>
<comment type="catalytic activity">
    <reaction evidence="32">
        <text>hexan-3-one + NADPH + O2 + H(+) = propyl propanoate + NADP(+) + H2O</text>
        <dbReference type="Rhea" id="RHEA:54848"/>
        <dbReference type="ChEBI" id="CHEBI:15377"/>
        <dbReference type="ChEBI" id="CHEBI:15378"/>
        <dbReference type="ChEBI" id="CHEBI:15379"/>
        <dbReference type="ChEBI" id="CHEBI:57783"/>
        <dbReference type="ChEBI" id="CHEBI:58349"/>
        <dbReference type="ChEBI" id="CHEBI:89828"/>
        <dbReference type="ChEBI" id="CHEBI:89891"/>
    </reaction>
    <physiologicalReaction direction="left-to-right" evidence="32">
        <dbReference type="Rhea" id="RHEA:54849"/>
    </physiologicalReaction>
</comment>
<keyword evidence="12" id="KW-0256">Endoplasmic reticulum</keyword>
<dbReference type="InterPro" id="IPR050346">
    <property type="entry name" value="FMO-like"/>
</dbReference>
<organism evidence="44 45">
    <name type="scientific">Pristionchus fissidentatus</name>
    <dbReference type="NCBI Taxonomy" id="1538716"/>
    <lineage>
        <taxon>Eukaryota</taxon>
        <taxon>Metazoa</taxon>
        <taxon>Ecdysozoa</taxon>
        <taxon>Nematoda</taxon>
        <taxon>Chromadorea</taxon>
        <taxon>Rhabditida</taxon>
        <taxon>Rhabditina</taxon>
        <taxon>Diplogasteromorpha</taxon>
        <taxon>Diplogasteroidea</taxon>
        <taxon>Neodiplogasteridae</taxon>
        <taxon>Pristionchus</taxon>
    </lineage>
</organism>
<comment type="catalytic activity">
    <reaction evidence="43">
        <text>octan-3-one + NADPH + O2 + H(+) = pentyl propanoate + NADP(+) + H2O</text>
        <dbReference type="Rhea" id="RHEA:54840"/>
        <dbReference type="ChEBI" id="CHEBI:15377"/>
        <dbReference type="ChEBI" id="CHEBI:15378"/>
        <dbReference type="ChEBI" id="CHEBI:15379"/>
        <dbReference type="ChEBI" id="CHEBI:57783"/>
        <dbReference type="ChEBI" id="CHEBI:58349"/>
        <dbReference type="ChEBI" id="CHEBI:80946"/>
        <dbReference type="ChEBI" id="CHEBI:87373"/>
    </reaction>
    <physiologicalReaction direction="left-to-right" evidence="43">
        <dbReference type="Rhea" id="RHEA:54841"/>
    </physiologicalReaction>
</comment>
<evidence type="ECO:0000256" key="31">
    <source>
        <dbReference type="ARBA" id="ARBA00047338"/>
    </source>
</evidence>
<sequence length="507" mass="57496">NKRVCIVGAGAAGLPSIRHSVLYGFDTVCYEGQGEIGGLWRFKPEETDESSVMKSTVINSSKEMTAYSDFPPEPTVANFMHNTHMCKYLEDYAENFKLAQYIKFHHKVLDIVRAADYNETGKWNVTVKDLKSGDTTTEVFDGVLVCTGHHTRPHWPVKWKGQDEFKGQIIHAHSYKDHRGFEDKSVVVVGVGNSGGDIAVELSKIAKQVYLVTRRGTWVFNRVSDWGRPVDSFLNARFYSALRTNMPTWLVNRAVQDKLNQRFDHEVYGLKPNHGVFGQHPMINDELPNRIASGTIRIKPVIEKITEHGVEFADGTKVDDVDTIIVSTGYSFDLPVIEKGKLVPVVENEVDLYQLIFPMNVEKDTLGVIGFFQPYGSIMAIAEMQARLVLDVIAGHSKLPTMVICLQEQRKQNNREKREKMAQRYAKTRRHTIQVDYIPYMDEMAAIIGCNPPVWYSHLPHDPQMAVSTLFAPFAAYFYRLRGPHAWNGARDAIMTIEDRIIQVCTP</sequence>
<evidence type="ECO:0000256" key="13">
    <source>
        <dbReference type="ARBA" id="ARBA00022827"/>
    </source>
</evidence>
<dbReference type="PRINTS" id="PR00370">
    <property type="entry name" value="FMOXYGENASE"/>
</dbReference>
<evidence type="ECO:0000256" key="11">
    <source>
        <dbReference type="ARBA" id="ARBA00022692"/>
    </source>
</evidence>
<evidence type="ECO:0000256" key="6">
    <source>
        <dbReference type="ARBA" id="ARBA00012850"/>
    </source>
</evidence>
<comment type="catalytic activity">
    <reaction evidence="35">
        <text>NADPH + O2 + H(+) = H2O2 + NADP(+)</text>
        <dbReference type="Rhea" id="RHEA:11260"/>
        <dbReference type="ChEBI" id="CHEBI:15378"/>
        <dbReference type="ChEBI" id="CHEBI:15379"/>
        <dbReference type="ChEBI" id="CHEBI:16240"/>
        <dbReference type="ChEBI" id="CHEBI:57783"/>
        <dbReference type="ChEBI" id="CHEBI:58349"/>
        <dbReference type="EC" id="1.6.3.1"/>
    </reaction>
    <physiologicalReaction direction="left-to-right" evidence="35">
        <dbReference type="Rhea" id="RHEA:11261"/>
    </physiologicalReaction>
</comment>
<dbReference type="GO" id="GO:0004499">
    <property type="term" value="F:N,N-dimethylaniline monooxygenase activity"/>
    <property type="evidence" value="ECO:0007669"/>
    <property type="project" value="InterPro"/>
</dbReference>
<protein>
    <recommendedName>
        <fullName evidence="26">Flavin-containing monooxygenase 1</fullName>
        <ecNumber evidence="25">1.14.13.148</ecNumber>
        <ecNumber evidence="6">1.14.13.8</ecNumber>
        <ecNumber evidence="5">1.6.3.1</ecNumber>
    </recommendedName>
    <alternativeName>
        <fullName evidence="28">Dimethylaniline monooxygenase [N-oxide-forming] 1</fullName>
    </alternativeName>
    <alternativeName>
        <fullName evidence="24">Dimethylaniline monooxygenase [N-oxide-forming] 5</fullName>
    </alternativeName>
    <alternativeName>
        <fullName evidence="21">Dimethylaniline oxidase 1</fullName>
    </alternativeName>
    <alternativeName>
        <fullName evidence="22">Dimethylaniline oxidase 5</fullName>
    </alternativeName>
    <alternativeName>
        <fullName evidence="7">Flavin-containing monooxygenase 5</fullName>
    </alternativeName>
    <alternativeName>
        <fullName evidence="23">NADPH oxidase</fullName>
    </alternativeName>
    <alternativeName>
        <fullName evidence="27">Trimethylamine monooxygenase</fullName>
    </alternativeName>
</protein>
<evidence type="ECO:0000256" key="22">
    <source>
        <dbReference type="ARBA" id="ARBA00029728"/>
    </source>
</evidence>
<dbReference type="GO" id="GO:0050660">
    <property type="term" value="F:flavin adenine dinucleotide binding"/>
    <property type="evidence" value="ECO:0007669"/>
    <property type="project" value="InterPro"/>
</dbReference>
<evidence type="ECO:0000256" key="1">
    <source>
        <dbReference type="ARBA" id="ARBA00001974"/>
    </source>
</evidence>
<feature type="non-terminal residue" evidence="44">
    <location>
        <position position="1"/>
    </location>
</feature>
<gene>
    <name evidence="44" type="ORF">PFISCL1PPCAC_27156</name>
</gene>
<evidence type="ECO:0000256" key="12">
    <source>
        <dbReference type="ARBA" id="ARBA00022824"/>
    </source>
</evidence>
<dbReference type="PIRSF" id="PIRSF000332">
    <property type="entry name" value="FMO"/>
    <property type="match status" value="1"/>
</dbReference>
<evidence type="ECO:0000313" key="44">
    <source>
        <dbReference type="EMBL" id="GMT35859.1"/>
    </source>
</evidence>
<proteinExistence type="inferred from homology"/>
<dbReference type="GO" id="GO:0016174">
    <property type="term" value="F:NAD(P)H oxidase H2O2-forming activity"/>
    <property type="evidence" value="ECO:0007669"/>
    <property type="project" value="UniProtKB-EC"/>
</dbReference>
<evidence type="ECO:0000256" key="37">
    <source>
        <dbReference type="ARBA" id="ARBA00048041"/>
    </source>
</evidence>
<evidence type="ECO:0000256" key="14">
    <source>
        <dbReference type="ARBA" id="ARBA00022848"/>
    </source>
</evidence>
<dbReference type="Pfam" id="PF00743">
    <property type="entry name" value="FMO-like"/>
    <property type="match status" value="1"/>
</dbReference>
<evidence type="ECO:0000256" key="21">
    <source>
        <dbReference type="ARBA" id="ARBA00029725"/>
    </source>
</evidence>
<evidence type="ECO:0000256" key="25">
    <source>
        <dbReference type="ARBA" id="ARBA00034528"/>
    </source>
</evidence>
<evidence type="ECO:0000256" key="5">
    <source>
        <dbReference type="ARBA" id="ARBA00012698"/>
    </source>
</evidence>
<comment type="catalytic activity">
    <reaction evidence="33">
        <text>heptan-2-one + NADPH + O2 + H(+) = pentyl acetate + NADP(+) + H2O</text>
        <dbReference type="Rhea" id="RHEA:54836"/>
        <dbReference type="ChEBI" id="CHEBI:5672"/>
        <dbReference type="ChEBI" id="CHEBI:15377"/>
        <dbReference type="ChEBI" id="CHEBI:15378"/>
        <dbReference type="ChEBI" id="CHEBI:15379"/>
        <dbReference type="ChEBI" id="CHEBI:57783"/>
        <dbReference type="ChEBI" id="CHEBI:58349"/>
        <dbReference type="ChEBI" id="CHEBI:87362"/>
    </reaction>
    <physiologicalReaction direction="left-to-right" evidence="33">
        <dbReference type="Rhea" id="RHEA:54837"/>
    </physiologicalReaction>
</comment>
<evidence type="ECO:0000256" key="35">
    <source>
        <dbReference type="ARBA" id="ARBA00047864"/>
    </source>
</evidence>
<comment type="function">
    <text evidence="30">Broad spectrum monooxygenase that catalyzes the oxygenation of a wide variety of nitrogen- and sulfur-containing compounds including xenobiotics. Catalyzes the S-oxygenation of hypotaurine to produce taurine, an organic osmolyte involved in cell volume regulation as well as a variety of cytoprotective and developmental processes. In vitro, catalyzes the N-oxygenation of trimethylamine (TMA) to produce trimethylamine N-oxide (TMAO) and could therefore participate to the detoxification of this compound that is generated by the action of gut microbiota from dietary precursors such as choline, choline containing compounds, betaine or L-carnitine.</text>
</comment>
<keyword evidence="8" id="KW-0488">Methylation</keyword>
<comment type="catalytic activity">
    <reaction evidence="41">
        <text>heptan-4-one + NADPH + O2 + H(+) = propyl butanoate + NADP(+) + H2O</text>
        <dbReference type="Rhea" id="RHEA:54852"/>
        <dbReference type="ChEBI" id="CHEBI:15377"/>
        <dbReference type="ChEBI" id="CHEBI:15378"/>
        <dbReference type="ChEBI" id="CHEBI:15379"/>
        <dbReference type="ChEBI" id="CHEBI:57783"/>
        <dbReference type="ChEBI" id="CHEBI:58349"/>
        <dbReference type="ChEBI" id="CHEBI:89484"/>
        <dbReference type="ChEBI" id="CHEBI:89719"/>
    </reaction>
    <physiologicalReaction direction="left-to-right" evidence="41">
        <dbReference type="Rhea" id="RHEA:54853"/>
    </physiologicalReaction>
</comment>
<reference evidence="44" key="1">
    <citation type="submission" date="2023-10" db="EMBL/GenBank/DDBJ databases">
        <title>Genome assembly of Pristionchus species.</title>
        <authorList>
            <person name="Yoshida K."/>
            <person name="Sommer R.J."/>
        </authorList>
    </citation>
    <scope>NUCLEOTIDE SEQUENCE</scope>
    <source>
        <strain evidence="44">RS5133</strain>
    </source>
</reference>
<evidence type="ECO:0000256" key="36">
    <source>
        <dbReference type="ARBA" id="ARBA00047977"/>
    </source>
</evidence>
<dbReference type="FunFam" id="3.50.50.60:FF:000159">
    <property type="entry name" value="Dimethylaniline monooxygenase [N-oxide-forming]"/>
    <property type="match status" value="1"/>
</dbReference>
<evidence type="ECO:0000256" key="20">
    <source>
        <dbReference type="ARBA" id="ARBA00023136"/>
    </source>
</evidence>
<dbReference type="GO" id="GO:0005789">
    <property type="term" value="C:endoplasmic reticulum membrane"/>
    <property type="evidence" value="ECO:0007669"/>
    <property type="project" value="UniProtKB-SubCell"/>
</dbReference>
<comment type="catalytic activity">
    <reaction evidence="40">
        <text>(2E)-geranial + NADPH + O2 + H(+) = (1E)-2,6-dimethylhepta-1,5-dien-1-yl formate + NADP(+) + H2O</text>
        <dbReference type="Rhea" id="RHEA:54860"/>
        <dbReference type="ChEBI" id="CHEBI:15377"/>
        <dbReference type="ChEBI" id="CHEBI:15378"/>
        <dbReference type="ChEBI" id="CHEBI:15379"/>
        <dbReference type="ChEBI" id="CHEBI:16980"/>
        <dbReference type="ChEBI" id="CHEBI:57783"/>
        <dbReference type="ChEBI" id="CHEBI:58349"/>
        <dbReference type="ChEBI" id="CHEBI:138375"/>
    </reaction>
    <physiologicalReaction direction="left-to-right" evidence="40">
        <dbReference type="Rhea" id="RHEA:54861"/>
    </physiologicalReaction>
</comment>
<keyword evidence="45" id="KW-1185">Reference proteome</keyword>
<comment type="catalytic activity">
    <reaction evidence="38">
        <text>trimethylamine + NADPH + O2 = trimethylamine N-oxide + NADP(+) + H2O</text>
        <dbReference type="Rhea" id="RHEA:31979"/>
        <dbReference type="ChEBI" id="CHEBI:15377"/>
        <dbReference type="ChEBI" id="CHEBI:15379"/>
        <dbReference type="ChEBI" id="CHEBI:15724"/>
        <dbReference type="ChEBI" id="CHEBI:57783"/>
        <dbReference type="ChEBI" id="CHEBI:58349"/>
        <dbReference type="ChEBI" id="CHEBI:58389"/>
        <dbReference type="EC" id="1.14.13.148"/>
    </reaction>
    <physiologicalReaction direction="left-to-right" evidence="38">
        <dbReference type="Rhea" id="RHEA:31980"/>
    </physiologicalReaction>
</comment>
<dbReference type="EMBL" id="BTSY01000007">
    <property type="protein sequence ID" value="GMT35859.1"/>
    <property type="molecule type" value="Genomic_DNA"/>
</dbReference>
<keyword evidence="17" id="KW-0560">Oxidoreductase</keyword>
<dbReference type="InterPro" id="IPR000960">
    <property type="entry name" value="Flavin_mOase"/>
</dbReference>
<evidence type="ECO:0000256" key="18">
    <source>
        <dbReference type="ARBA" id="ARBA00023033"/>
    </source>
</evidence>
<dbReference type="SUPFAM" id="SSF51905">
    <property type="entry name" value="FAD/NAD(P)-binding domain"/>
    <property type="match status" value="2"/>
</dbReference>
<feature type="non-terminal residue" evidence="44">
    <location>
        <position position="507"/>
    </location>
</feature>
<keyword evidence="10" id="KW-0285">Flavoprotein</keyword>
<evidence type="ECO:0000256" key="17">
    <source>
        <dbReference type="ARBA" id="ARBA00023002"/>
    </source>
</evidence>
<keyword evidence="14" id="KW-0492">Microsome</keyword>
<comment type="catalytic activity">
    <reaction evidence="34">
        <text>sulcatone + NADPH + O2 + H(+) = 4-methylpent-3-en-1-yl acetate + NADP(+) + H2O</text>
        <dbReference type="Rhea" id="RHEA:54864"/>
        <dbReference type="ChEBI" id="CHEBI:15377"/>
        <dbReference type="ChEBI" id="CHEBI:15378"/>
        <dbReference type="ChEBI" id="CHEBI:15379"/>
        <dbReference type="ChEBI" id="CHEBI:16310"/>
        <dbReference type="ChEBI" id="CHEBI:57783"/>
        <dbReference type="ChEBI" id="CHEBI:58349"/>
        <dbReference type="ChEBI" id="CHEBI:138373"/>
    </reaction>
    <physiologicalReaction direction="left-to-right" evidence="34">
        <dbReference type="Rhea" id="RHEA:54865"/>
    </physiologicalReaction>
</comment>
<comment type="catalytic activity">
    <reaction evidence="37">
        <text>hypotaurine + NADPH + O2 + H(+) = taurine + NADP(+) + H2O</text>
        <dbReference type="Rhea" id="RHEA:69819"/>
        <dbReference type="ChEBI" id="CHEBI:15377"/>
        <dbReference type="ChEBI" id="CHEBI:15378"/>
        <dbReference type="ChEBI" id="CHEBI:15379"/>
        <dbReference type="ChEBI" id="CHEBI:57783"/>
        <dbReference type="ChEBI" id="CHEBI:57853"/>
        <dbReference type="ChEBI" id="CHEBI:58349"/>
        <dbReference type="ChEBI" id="CHEBI:507393"/>
        <dbReference type="EC" id="1.14.13.8"/>
    </reaction>
    <physiologicalReaction direction="left-to-right" evidence="37">
        <dbReference type="Rhea" id="RHEA:69820"/>
    </physiologicalReaction>
</comment>
<dbReference type="AlphaFoldDB" id="A0AAV5X236"/>
<keyword evidence="9" id="KW-0597">Phosphoprotein</keyword>
<comment type="caution">
    <text evidence="44">The sequence shown here is derived from an EMBL/GenBank/DDBJ whole genome shotgun (WGS) entry which is preliminary data.</text>
</comment>
<dbReference type="EC" id="1.6.3.1" evidence="5"/>
<evidence type="ECO:0000256" key="16">
    <source>
        <dbReference type="ARBA" id="ARBA00022989"/>
    </source>
</evidence>
<evidence type="ECO:0000256" key="40">
    <source>
        <dbReference type="ARBA" id="ARBA00048989"/>
    </source>
</evidence>
<comment type="subcellular location">
    <subcellularLocation>
        <location evidence="2">Endoplasmic reticulum membrane</location>
        <topology evidence="2">Single-pass membrane protein</topology>
    </subcellularLocation>
    <subcellularLocation>
        <location evidence="3">Microsome membrane</location>
    </subcellularLocation>
</comment>
<dbReference type="InterPro" id="IPR036188">
    <property type="entry name" value="FAD/NAD-bd_sf"/>
</dbReference>
<dbReference type="GO" id="GO:0050661">
    <property type="term" value="F:NADP binding"/>
    <property type="evidence" value="ECO:0007669"/>
    <property type="project" value="InterPro"/>
</dbReference>
<name>A0AAV5X236_9BILA</name>
<comment type="cofactor">
    <cofactor evidence="1">
        <name>FAD</name>
        <dbReference type="ChEBI" id="CHEBI:57692"/>
    </cofactor>
</comment>
<evidence type="ECO:0000256" key="3">
    <source>
        <dbReference type="ARBA" id="ARBA00004524"/>
    </source>
</evidence>